<accession>A0AAE0NXG1</accession>
<sequence length="296" mass="32751">MESRLMLTDIDDPTRNDVVTEHSVRSLCRSISTASRILNPSNGANSATNLVAESKPATWHLSNLKRAIAKTLQSAADYMAQGRRKHALTQQGAYQIERYPHSQTLADIKTSADHGCHLYSYYIAHLGAENGHTLRQHPELTSQQQFHLYITRRGWKGRNDIVEMLVSPFLSAVDESAVQLDRSTHCVRHTLALAKFWLRSYTSSHSLCSPISQSPLLPTRLVDLSAPKPARVVDTAILNPESTPYLTLRHCWGGASVLSLTVSTASALQAGIPLCNLPRGFRNAAHVTTSLGYRYL</sequence>
<name>A0AAE0NXG1_9PEZI</name>
<dbReference type="PANTHER" id="PTHR33112">
    <property type="entry name" value="DOMAIN PROTEIN, PUTATIVE-RELATED"/>
    <property type="match status" value="1"/>
</dbReference>
<proteinExistence type="predicted"/>
<dbReference type="PANTHER" id="PTHR33112:SF16">
    <property type="entry name" value="HETEROKARYON INCOMPATIBILITY DOMAIN-CONTAINING PROTEIN"/>
    <property type="match status" value="1"/>
</dbReference>
<dbReference type="Proteomes" id="UP001285441">
    <property type="component" value="Unassembled WGS sequence"/>
</dbReference>
<keyword evidence="2" id="KW-1185">Reference proteome</keyword>
<gene>
    <name evidence="1" type="ORF">B0H63DRAFT_537363</name>
</gene>
<reference evidence="1" key="1">
    <citation type="journal article" date="2023" name="Mol. Phylogenet. Evol.">
        <title>Genome-scale phylogeny and comparative genomics of the fungal order Sordariales.</title>
        <authorList>
            <person name="Hensen N."/>
            <person name="Bonometti L."/>
            <person name="Westerberg I."/>
            <person name="Brannstrom I.O."/>
            <person name="Guillou S."/>
            <person name="Cros-Aarteil S."/>
            <person name="Calhoun S."/>
            <person name="Haridas S."/>
            <person name="Kuo A."/>
            <person name="Mondo S."/>
            <person name="Pangilinan J."/>
            <person name="Riley R."/>
            <person name="LaButti K."/>
            <person name="Andreopoulos B."/>
            <person name="Lipzen A."/>
            <person name="Chen C."/>
            <person name="Yan M."/>
            <person name="Daum C."/>
            <person name="Ng V."/>
            <person name="Clum A."/>
            <person name="Steindorff A."/>
            <person name="Ohm R.A."/>
            <person name="Martin F."/>
            <person name="Silar P."/>
            <person name="Natvig D.O."/>
            <person name="Lalanne C."/>
            <person name="Gautier V."/>
            <person name="Ament-Velasquez S.L."/>
            <person name="Kruys A."/>
            <person name="Hutchinson M.I."/>
            <person name="Powell A.J."/>
            <person name="Barry K."/>
            <person name="Miller A.N."/>
            <person name="Grigoriev I.V."/>
            <person name="Debuchy R."/>
            <person name="Gladieux P."/>
            <person name="Hiltunen Thoren M."/>
            <person name="Johannesson H."/>
        </authorList>
    </citation>
    <scope>NUCLEOTIDE SEQUENCE</scope>
    <source>
        <strain evidence="1">CBS 232.78</strain>
    </source>
</reference>
<protein>
    <submittedName>
        <fullName evidence="1">Uncharacterized protein</fullName>
    </submittedName>
</protein>
<comment type="caution">
    <text evidence="1">The sequence shown here is derived from an EMBL/GenBank/DDBJ whole genome shotgun (WGS) entry which is preliminary data.</text>
</comment>
<evidence type="ECO:0000313" key="2">
    <source>
        <dbReference type="Proteomes" id="UP001285441"/>
    </source>
</evidence>
<dbReference type="AlphaFoldDB" id="A0AAE0NXG1"/>
<dbReference type="EMBL" id="JAULSW010000002">
    <property type="protein sequence ID" value="KAK3389431.1"/>
    <property type="molecule type" value="Genomic_DNA"/>
</dbReference>
<reference evidence="1" key="2">
    <citation type="submission" date="2023-06" db="EMBL/GenBank/DDBJ databases">
        <authorList>
            <consortium name="Lawrence Berkeley National Laboratory"/>
            <person name="Haridas S."/>
            <person name="Hensen N."/>
            <person name="Bonometti L."/>
            <person name="Westerberg I."/>
            <person name="Brannstrom I.O."/>
            <person name="Guillou S."/>
            <person name="Cros-Aarteil S."/>
            <person name="Calhoun S."/>
            <person name="Kuo A."/>
            <person name="Mondo S."/>
            <person name="Pangilinan J."/>
            <person name="Riley R."/>
            <person name="LaButti K."/>
            <person name="Andreopoulos B."/>
            <person name="Lipzen A."/>
            <person name="Chen C."/>
            <person name="Yanf M."/>
            <person name="Daum C."/>
            <person name="Ng V."/>
            <person name="Clum A."/>
            <person name="Steindorff A."/>
            <person name="Ohm R."/>
            <person name="Martin F."/>
            <person name="Silar P."/>
            <person name="Natvig D."/>
            <person name="Lalanne C."/>
            <person name="Gautier V."/>
            <person name="Ament-velasquez S.L."/>
            <person name="Kruys A."/>
            <person name="Hutchinson M.I."/>
            <person name="Powell A.J."/>
            <person name="Barry K."/>
            <person name="Miller A.N."/>
            <person name="Grigoriev I.V."/>
            <person name="Debuchy R."/>
            <person name="Gladieux P."/>
            <person name="Thoren M.H."/>
            <person name="Johannesson H."/>
        </authorList>
    </citation>
    <scope>NUCLEOTIDE SEQUENCE</scope>
    <source>
        <strain evidence="1">CBS 232.78</strain>
    </source>
</reference>
<evidence type="ECO:0000313" key="1">
    <source>
        <dbReference type="EMBL" id="KAK3389431.1"/>
    </source>
</evidence>
<organism evidence="1 2">
    <name type="scientific">Podospora didyma</name>
    <dbReference type="NCBI Taxonomy" id="330526"/>
    <lineage>
        <taxon>Eukaryota</taxon>
        <taxon>Fungi</taxon>
        <taxon>Dikarya</taxon>
        <taxon>Ascomycota</taxon>
        <taxon>Pezizomycotina</taxon>
        <taxon>Sordariomycetes</taxon>
        <taxon>Sordariomycetidae</taxon>
        <taxon>Sordariales</taxon>
        <taxon>Podosporaceae</taxon>
        <taxon>Podospora</taxon>
    </lineage>
</organism>